<dbReference type="Pfam" id="PF17761">
    <property type="entry name" value="DUF1016_N"/>
    <property type="match status" value="1"/>
</dbReference>
<dbReference type="InterPro" id="IPR041527">
    <property type="entry name" value="YhcG_N"/>
</dbReference>
<keyword evidence="3" id="KW-0378">Hydrolase</keyword>
<proteinExistence type="predicted"/>
<organism evidence="3 4">
    <name type="scientific">Pseudomonas frederiksbergensis</name>
    <dbReference type="NCBI Taxonomy" id="104087"/>
    <lineage>
        <taxon>Bacteria</taxon>
        <taxon>Pseudomonadati</taxon>
        <taxon>Pseudomonadota</taxon>
        <taxon>Gammaproteobacteria</taxon>
        <taxon>Pseudomonadales</taxon>
        <taxon>Pseudomonadaceae</taxon>
        <taxon>Pseudomonas</taxon>
    </lineage>
</organism>
<dbReference type="PANTHER" id="PTHR30547:SF5">
    <property type="entry name" value="NUCLEASE YHCG-RELATED"/>
    <property type="match status" value="1"/>
</dbReference>
<dbReference type="RefSeq" id="WP_163907795.1">
    <property type="nucleotide sequence ID" value="NZ_JAAAXX010000001.1"/>
</dbReference>
<dbReference type="InterPro" id="IPR009362">
    <property type="entry name" value="YhcG_C"/>
</dbReference>
<sequence length="355" mass="41100">MSNLKPDDTQDPHLASLLGNLGELIRQARQKVLRAVDTAQVQTCWQIGRHIVEFEQQGARRAVYGKQLLLTLSQSLTAEFGKGFDETNLRKMRLFYQTFPIRDALRLELSWTHYRRLLRVDSDSARQWYMDEAASQNWSSRALERQINTLYYERLLMSRDKSVVMAEAATNIHAMLESPREFIRDPVMLEFLGLPNAGLVLETELEQALIEQLQGFLLELGKGFAFVARQQRISTEGRDFYIDLVFYNYLLKCFVIVDLKRGELTHQDVGQMDMYVRMYDDLKRSDEDGPTVGIILCAQKNESVVRYSVLQGNEQLFASKYKLVLPSEEELRAELDRERAAIEELLLTQQTQDCP</sequence>
<dbReference type="Pfam" id="PF06250">
    <property type="entry name" value="YhcG_C"/>
    <property type="match status" value="1"/>
</dbReference>
<dbReference type="Gene3D" id="3.40.1350.10">
    <property type="match status" value="1"/>
</dbReference>
<feature type="domain" description="YhcG N-terminal" evidence="2">
    <location>
        <begin position="22"/>
        <end position="154"/>
    </location>
</feature>
<dbReference type="InterPro" id="IPR011856">
    <property type="entry name" value="tRNA_endonuc-like_dom_sf"/>
</dbReference>
<dbReference type="AlphaFoldDB" id="A0A6L5BV74"/>
<dbReference type="PANTHER" id="PTHR30547">
    <property type="entry name" value="UNCHARACTERIZED PROTEIN YHCG-RELATED"/>
    <property type="match status" value="1"/>
</dbReference>
<dbReference type="Proteomes" id="UP000475265">
    <property type="component" value="Unassembled WGS sequence"/>
</dbReference>
<feature type="domain" description="YhcG PDDEXK nuclease" evidence="1">
    <location>
        <begin position="181"/>
        <end position="335"/>
    </location>
</feature>
<dbReference type="InterPro" id="IPR053148">
    <property type="entry name" value="PD-DEXK-like_domain"/>
</dbReference>
<dbReference type="GO" id="GO:0003676">
    <property type="term" value="F:nucleic acid binding"/>
    <property type="evidence" value="ECO:0007669"/>
    <property type="project" value="InterPro"/>
</dbReference>
<evidence type="ECO:0000259" key="1">
    <source>
        <dbReference type="Pfam" id="PF06250"/>
    </source>
</evidence>
<dbReference type="GO" id="GO:0016787">
    <property type="term" value="F:hydrolase activity"/>
    <property type="evidence" value="ECO:0007669"/>
    <property type="project" value="UniProtKB-KW"/>
</dbReference>
<dbReference type="EMBL" id="JAAAXX010000001">
    <property type="protein sequence ID" value="KAF2392253.1"/>
    <property type="molecule type" value="Genomic_DNA"/>
</dbReference>
<dbReference type="EC" id="3.1.-.-" evidence="3"/>
<reference evidence="3 4" key="1">
    <citation type="submission" date="2019-12" db="EMBL/GenBank/DDBJ databases">
        <title>Endophytic bacteria associated with Panax ginseng seedlings.</title>
        <authorList>
            <person name="Park J.M."/>
            <person name="Shin R."/>
            <person name="Jo S.H."/>
        </authorList>
    </citation>
    <scope>NUCLEOTIDE SEQUENCE [LARGE SCALE GENOMIC DNA]</scope>
    <source>
        <strain evidence="3 4">PgKB32</strain>
    </source>
</reference>
<name>A0A6L5BV74_9PSED</name>
<evidence type="ECO:0000313" key="4">
    <source>
        <dbReference type="Proteomes" id="UP000475265"/>
    </source>
</evidence>
<gene>
    <name evidence="3" type="ORF">FX983_00203</name>
</gene>
<evidence type="ECO:0000259" key="2">
    <source>
        <dbReference type="Pfam" id="PF17761"/>
    </source>
</evidence>
<protein>
    <submittedName>
        <fullName evidence="3">Putative nuclease YhcG</fullName>
        <ecNumber evidence="3">3.1.-.-</ecNumber>
    </submittedName>
</protein>
<accession>A0A6L5BV74</accession>
<evidence type="ECO:0000313" key="3">
    <source>
        <dbReference type="EMBL" id="KAF2392253.1"/>
    </source>
</evidence>
<comment type="caution">
    <text evidence="3">The sequence shown here is derived from an EMBL/GenBank/DDBJ whole genome shotgun (WGS) entry which is preliminary data.</text>
</comment>